<dbReference type="SUPFAM" id="SSF54909">
    <property type="entry name" value="Dimeric alpha+beta barrel"/>
    <property type="match status" value="1"/>
</dbReference>
<comment type="caution">
    <text evidence="1">The sequence shown here is derived from an EMBL/GenBank/DDBJ whole genome shotgun (WGS) entry which is preliminary data.</text>
</comment>
<accession>A0ABW3CMF4</accession>
<evidence type="ECO:0008006" key="3">
    <source>
        <dbReference type="Google" id="ProtNLM"/>
    </source>
</evidence>
<sequence length="128" mass="14086">LRCEVSRSTSGAPVEATMWIDVPPARLTATARELAALPQTRMCAAVVGGSNLALTLWLRSVEELQPLEMEMSRRAPRTSITERTLTLRHLKLMGRVLDTEGRAARAVPLDIWQDPGSFAQDHAGSTHR</sequence>
<keyword evidence="2" id="KW-1185">Reference proteome</keyword>
<reference evidence="2" key="1">
    <citation type="journal article" date="2019" name="Int. J. Syst. Evol. Microbiol.">
        <title>The Global Catalogue of Microorganisms (GCM) 10K type strain sequencing project: providing services to taxonomists for standard genome sequencing and annotation.</title>
        <authorList>
            <consortium name="The Broad Institute Genomics Platform"/>
            <consortium name="The Broad Institute Genome Sequencing Center for Infectious Disease"/>
            <person name="Wu L."/>
            <person name="Ma J."/>
        </authorList>
    </citation>
    <scope>NUCLEOTIDE SEQUENCE [LARGE SCALE GENOMIC DNA]</scope>
    <source>
        <strain evidence="2">JCM 31696</strain>
    </source>
</reference>
<name>A0ABW3CMF4_9ACTN</name>
<dbReference type="InterPro" id="IPR011008">
    <property type="entry name" value="Dimeric_a/b-barrel"/>
</dbReference>
<dbReference type="Proteomes" id="UP001597083">
    <property type="component" value="Unassembled WGS sequence"/>
</dbReference>
<protein>
    <recommendedName>
        <fullName evidence="3">Transcriptional regulator</fullName>
    </recommendedName>
</protein>
<evidence type="ECO:0000313" key="2">
    <source>
        <dbReference type="Proteomes" id="UP001597083"/>
    </source>
</evidence>
<evidence type="ECO:0000313" key="1">
    <source>
        <dbReference type="EMBL" id="MFD0855578.1"/>
    </source>
</evidence>
<gene>
    <name evidence="1" type="ORF">ACFQ07_25275</name>
</gene>
<organism evidence="1 2">
    <name type="scientific">Actinomadura adrarensis</name>
    <dbReference type="NCBI Taxonomy" id="1819600"/>
    <lineage>
        <taxon>Bacteria</taxon>
        <taxon>Bacillati</taxon>
        <taxon>Actinomycetota</taxon>
        <taxon>Actinomycetes</taxon>
        <taxon>Streptosporangiales</taxon>
        <taxon>Thermomonosporaceae</taxon>
        <taxon>Actinomadura</taxon>
    </lineage>
</organism>
<dbReference type="EMBL" id="JBHTIR010003669">
    <property type="protein sequence ID" value="MFD0855578.1"/>
    <property type="molecule type" value="Genomic_DNA"/>
</dbReference>
<feature type="non-terminal residue" evidence="1">
    <location>
        <position position="1"/>
    </location>
</feature>
<proteinExistence type="predicted"/>
<dbReference type="Gene3D" id="3.30.70.920">
    <property type="match status" value="1"/>
</dbReference>